<dbReference type="InterPro" id="IPR036163">
    <property type="entry name" value="HMA_dom_sf"/>
</dbReference>
<evidence type="ECO:0000313" key="4">
    <source>
        <dbReference type="Proteomes" id="UP000292274"/>
    </source>
</evidence>
<dbReference type="InterPro" id="IPR017969">
    <property type="entry name" value="Heavy-metal-associated_CS"/>
</dbReference>
<dbReference type="InterPro" id="IPR000428">
    <property type="entry name" value="Cu-bd"/>
</dbReference>
<proteinExistence type="predicted"/>
<dbReference type="EMBL" id="SJJR01000002">
    <property type="protein sequence ID" value="TCB99606.1"/>
    <property type="molecule type" value="Genomic_DNA"/>
</dbReference>
<dbReference type="OrthoDB" id="9813965at2"/>
<dbReference type="GO" id="GO:0005507">
    <property type="term" value="F:copper ion binding"/>
    <property type="evidence" value="ECO:0007669"/>
    <property type="project" value="InterPro"/>
</dbReference>
<dbReference type="PROSITE" id="PS50846">
    <property type="entry name" value="HMA_2"/>
    <property type="match status" value="1"/>
</dbReference>
<reference evidence="3 4" key="1">
    <citation type="submission" date="2019-02" db="EMBL/GenBank/DDBJ databases">
        <title>Jishengella sp. nov., isolated from a root of Zingiber montanum.</title>
        <authorList>
            <person name="Kuncharoen N."/>
            <person name="Kudo T."/>
            <person name="Masahiro Y."/>
            <person name="Ohkuma M."/>
            <person name="Tanasupawat S."/>
        </authorList>
    </citation>
    <scope>NUCLEOTIDE SEQUENCE [LARGE SCALE GENOMIC DNA]</scope>
    <source>
        <strain evidence="3 4">PLAI 1-1</strain>
    </source>
</reference>
<dbReference type="Gene3D" id="3.30.70.100">
    <property type="match status" value="1"/>
</dbReference>
<dbReference type="RefSeq" id="WP_131300676.1">
    <property type="nucleotide sequence ID" value="NZ_SJJR01000002.1"/>
</dbReference>
<organism evidence="3 4">
    <name type="scientific">Micromonospora zingiberis</name>
    <dbReference type="NCBI Taxonomy" id="2053011"/>
    <lineage>
        <taxon>Bacteria</taxon>
        <taxon>Bacillati</taxon>
        <taxon>Actinomycetota</taxon>
        <taxon>Actinomycetes</taxon>
        <taxon>Micromonosporales</taxon>
        <taxon>Micromonosporaceae</taxon>
        <taxon>Micromonospora</taxon>
    </lineage>
</organism>
<name>A0A4R0GPX4_9ACTN</name>
<dbReference type="GO" id="GO:0006825">
    <property type="term" value="P:copper ion transport"/>
    <property type="evidence" value="ECO:0007669"/>
    <property type="project" value="InterPro"/>
</dbReference>
<protein>
    <submittedName>
        <fullName evidence="3">Copper chaperone</fullName>
    </submittedName>
</protein>
<dbReference type="InterPro" id="IPR006121">
    <property type="entry name" value="HMA_dom"/>
</dbReference>
<dbReference type="CDD" id="cd00371">
    <property type="entry name" value="HMA"/>
    <property type="match status" value="1"/>
</dbReference>
<dbReference type="PRINTS" id="PR00944">
    <property type="entry name" value="CUEXPORT"/>
</dbReference>
<evidence type="ECO:0000256" key="1">
    <source>
        <dbReference type="ARBA" id="ARBA00022723"/>
    </source>
</evidence>
<feature type="domain" description="HMA" evidence="2">
    <location>
        <begin position="2"/>
        <end position="67"/>
    </location>
</feature>
<dbReference type="Pfam" id="PF00403">
    <property type="entry name" value="HMA"/>
    <property type="match status" value="1"/>
</dbReference>
<dbReference type="AlphaFoldDB" id="A0A4R0GPX4"/>
<comment type="caution">
    <text evidence="3">The sequence shown here is derived from an EMBL/GenBank/DDBJ whole genome shotgun (WGS) entry which is preliminary data.</text>
</comment>
<evidence type="ECO:0000313" key="3">
    <source>
        <dbReference type="EMBL" id="TCB99606.1"/>
    </source>
</evidence>
<dbReference type="PROSITE" id="PS01047">
    <property type="entry name" value="HMA_1"/>
    <property type="match status" value="1"/>
</dbReference>
<keyword evidence="4" id="KW-1185">Reference proteome</keyword>
<dbReference type="Proteomes" id="UP000292274">
    <property type="component" value="Unassembled WGS sequence"/>
</dbReference>
<evidence type="ECO:0000259" key="2">
    <source>
        <dbReference type="PROSITE" id="PS50846"/>
    </source>
</evidence>
<dbReference type="SUPFAM" id="SSF55008">
    <property type="entry name" value="HMA, heavy metal-associated domain"/>
    <property type="match status" value="1"/>
</dbReference>
<gene>
    <name evidence="3" type="ORF">E0H26_03345</name>
</gene>
<keyword evidence="1" id="KW-0479">Metal-binding</keyword>
<accession>A0A4R0GPX4</accession>
<sequence length="69" mass="7023">MVTTTYQVQGMTCGHCVSAVSAEVGAIPGVNDVQVDLAAGRVSVTSEQPLDENAVRAAVDEAGYELLGA</sequence>